<evidence type="ECO:0000313" key="2">
    <source>
        <dbReference type="EMBL" id="MPL93535.1"/>
    </source>
</evidence>
<organism evidence="2">
    <name type="scientific">bioreactor metagenome</name>
    <dbReference type="NCBI Taxonomy" id="1076179"/>
    <lineage>
        <taxon>unclassified sequences</taxon>
        <taxon>metagenomes</taxon>
        <taxon>ecological metagenomes</taxon>
    </lineage>
</organism>
<dbReference type="InterPro" id="IPR050445">
    <property type="entry name" value="Bact_polysacc_biosynth/exp"/>
</dbReference>
<dbReference type="EMBL" id="VSSQ01000394">
    <property type="protein sequence ID" value="MPL93535.1"/>
    <property type="molecule type" value="Genomic_DNA"/>
</dbReference>
<proteinExistence type="predicted"/>
<name>A0A644VQ87_9ZZZZ</name>
<keyword evidence="1" id="KW-0812">Transmembrane</keyword>
<keyword evidence="1" id="KW-1133">Transmembrane helix</keyword>
<sequence>MYSSFNLIGSIKKYTIGLPGVIIGAIKGESNGTSDSLSIEVNTIDKLSIKENRVIKNVFGNLRFSLNDKDGYISLSFTSREPRVSAEVILTAQKLLQKYITEFKIEKVRSNLEFVEKSYDESRVNFENKQAELARFRDANKSLSSAIARTQEEKLTSEYNLLLGIYTEIAKQKEQAKIAVTETTPILTIIEPVTIPTEKSGPNRAMMLLGFIFLGGIAGMGWILGYPYVKEMFEKVK</sequence>
<comment type="caution">
    <text evidence="2">The sequence shown here is derived from an EMBL/GenBank/DDBJ whole genome shotgun (WGS) entry which is preliminary data.</text>
</comment>
<dbReference type="PANTHER" id="PTHR32309:SF13">
    <property type="entry name" value="FERRIC ENTEROBACTIN TRANSPORT PROTEIN FEPE"/>
    <property type="match status" value="1"/>
</dbReference>
<keyword evidence="1" id="KW-0472">Membrane</keyword>
<evidence type="ECO:0000256" key="1">
    <source>
        <dbReference type="SAM" id="Phobius"/>
    </source>
</evidence>
<dbReference type="GO" id="GO:0004713">
    <property type="term" value="F:protein tyrosine kinase activity"/>
    <property type="evidence" value="ECO:0007669"/>
    <property type="project" value="TreeGrafter"/>
</dbReference>
<reference evidence="2" key="1">
    <citation type="submission" date="2019-08" db="EMBL/GenBank/DDBJ databases">
        <authorList>
            <person name="Kucharzyk K."/>
            <person name="Murdoch R.W."/>
            <person name="Higgins S."/>
            <person name="Loffler F."/>
        </authorList>
    </citation>
    <scope>NUCLEOTIDE SEQUENCE</scope>
</reference>
<gene>
    <name evidence="2" type="ORF">SDC9_39667</name>
</gene>
<dbReference type="AlphaFoldDB" id="A0A644VQ87"/>
<dbReference type="GO" id="GO:0005886">
    <property type="term" value="C:plasma membrane"/>
    <property type="evidence" value="ECO:0007669"/>
    <property type="project" value="TreeGrafter"/>
</dbReference>
<feature type="transmembrane region" description="Helical" evidence="1">
    <location>
        <begin position="205"/>
        <end position="229"/>
    </location>
</feature>
<dbReference type="PANTHER" id="PTHR32309">
    <property type="entry name" value="TYROSINE-PROTEIN KINASE"/>
    <property type="match status" value="1"/>
</dbReference>
<accession>A0A644VQ87</accession>
<evidence type="ECO:0008006" key="3">
    <source>
        <dbReference type="Google" id="ProtNLM"/>
    </source>
</evidence>
<protein>
    <recommendedName>
        <fullName evidence="3">Tyrosine kinase G-rich domain-containing protein</fullName>
    </recommendedName>
</protein>